<dbReference type="AlphaFoldDB" id="A0A2A9MBK8"/>
<dbReference type="RefSeq" id="XP_029216789.1">
    <property type="nucleotide sequence ID" value="XM_029360122.1"/>
</dbReference>
<evidence type="ECO:0000313" key="3">
    <source>
        <dbReference type="EMBL" id="PFH32780.1"/>
    </source>
</evidence>
<keyword evidence="1" id="KW-0547">Nucleotide-binding</keyword>
<dbReference type="OrthoDB" id="434160at2759"/>
<protein>
    <submittedName>
        <fullName evidence="3">DnAK-TPR</fullName>
    </submittedName>
</protein>
<dbReference type="STRING" id="94643.A0A2A9MBK8"/>
<reference evidence="3 4" key="1">
    <citation type="submission" date="2017-09" db="EMBL/GenBank/DDBJ databases">
        <title>Genome sequencing of Besnoitia besnoiti strain Bb-Ger1.</title>
        <authorList>
            <person name="Schares G."/>
            <person name="Venepally P."/>
            <person name="Lorenzi H.A."/>
        </authorList>
    </citation>
    <scope>NUCLEOTIDE SEQUENCE [LARGE SCALE GENOMIC DNA]</scope>
    <source>
        <strain evidence="3 4">Bb-Ger1</strain>
    </source>
</reference>
<dbReference type="InterPro" id="IPR011990">
    <property type="entry name" value="TPR-like_helical_dom_sf"/>
</dbReference>
<keyword evidence="2" id="KW-0067">ATP-binding</keyword>
<dbReference type="InterPro" id="IPR013126">
    <property type="entry name" value="Hsp_70_fam"/>
</dbReference>
<accession>A0A2A9MBK8</accession>
<comment type="caution">
    <text evidence="3">The sequence shown here is derived from an EMBL/GenBank/DDBJ whole genome shotgun (WGS) entry which is preliminary data.</text>
</comment>
<dbReference type="GO" id="GO:0005524">
    <property type="term" value="F:ATP binding"/>
    <property type="evidence" value="ECO:0007669"/>
    <property type="project" value="UniProtKB-KW"/>
</dbReference>
<evidence type="ECO:0000256" key="1">
    <source>
        <dbReference type="ARBA" id="ARBA00022741"/>
    </source>
</evidence>
<organism evidence="3 4">
    <name type="scientific">Besnoitia besnoiti</name>
    <name type="common">Apicomplexan protozoan</name>
    <dbReference type="NCBI Taxonomy" id="94643"/>
    <lineage>
        <taxon>Eukaryota</taxon>
        <taxon>Sar</taxon>
        <taxon>Alveolata</taxon>
        <taxon>Apicomplexa</taxon>
        <taxon>Conoidasida</taxon>
        <taxon>Coccidia</taxon>
        <taxon>Eucoccidiorida</taxon>
        <taxon>Eimeriorina</taxon>
        <taxon>Sarcocystidae</taxon>
        <taxon>Besnoitia</taxon>
    </lineage>
</organism>
<dbReference type="GeneID" id="40306454"/>
<name>A0A2A9MBK8_BESBE</name>
<dbReference type="KEGG" id="bbes:BESB_013920"/>
<sequence length="767" mass="86470">MVDDSKAVMGIDLGAHLSVFACGALANFDETHSAETNSGIKKAYVPSCISFDDKILTYGAEAEARVNYEPKNLVMNIPMWLGVHDVRTARELEDRVAFCPYPHVTIDQGKVLFRVAFGDKETHVPLPLAIGFFLEHLLEKGNTARSTSAENEILPLVRGFSRSLRIFSRDAADGIIRPPEMAAIVLPSSVDARAIREAEVSAKMAGLTVTMLRRIDAIVNFWACEKLPQEYHKLVDLQKRLDTGAQDDQAVRLAVIDIGFAETSMAVVELSKSAPEEAKHQPQKEVLLKVLSNDVDRALGFVEVIRAVATHVAAHVEKKYNAQIRSHSKKCWRLHLACIRAIRELNDLPETVIDMENFILENTDLRMDCTLKHFEGLCEPLKERFKKFFERVIYSAGIDAKNIVAVDLTGVSGAARMPWLTDLIERFFGSHDGVDPQSNCKVRRTIDTSAAAAIGAGYFCAGKKYVASLVNNTQLGPYDDDDLREMRALRDEMIEIEAKELRRRAMKAKLQLYVHELRAVVDSPKRDETERDEESSKLLQDADAFLANISTEPYEEVKKIYDRVRSFFERTYSRVYNIVERKATGEGEEGGKQDKRDMIHVLNQLEGDAAKRLSNTLCVRRAHQDYREALNFIEGGQFELSGYLLKRGLTFLDRVKTSDLKDDDVKEISALKASIYVQLAKSECFQADEDGAIDAREQLLRDAVENCTKALELDTKREKAYLYRARAHLQLGDYREASEDAKSGELLAPADRHLKKIQEEIKLRIRP</sequence>
<dbReference type="GO" id="GO:0140662">
    <property type="term" value="F:ATP-dependent protein folding chaperone"/>
    <property type="evidence" value="ECO:0007669"/>
    <property type="project" value="InterPro"/>
</dbReference>
<keyword evidence="4" id="KW-1185">Reference proteome</keyword>
<dbReference type="VEuPathDB" id="ToxoDB:BESB_013920"/>
<dbReference type="Gene3D" id="3.30.30.30">
    <property type="match status" value="1"/>
</dbReference>
<dbReference type="SUPFAM" id="SSF53067">
    <property type="entry name" value="Actin-like ATPase domain"/>
    <property type="match status" value="2"/>
</dbReference>
<dbReference type="Proteomes" id="UP000224006">
    <property type="component" value="Chromosome IX"/>
</dbReference>
<dbReference type="Gene3D" id="3.30.420.40">
    <property type="match status" value="2"/>
</dbReference>
<gene>
    <name evidence="3" type="ORF">BESB_013920</name>
</gene>
<dbReference type="Gene3D" id="3.90.640.10">
    <property type="entry name" value="Actin, Chain A, domain 4"/>
    <property type="match status" value="1"/>
</dbReference>
<dbReference type="Pfam" id="PF00012">
    <property type="entry name" value="HSP70"/>
    <property type="match status" value="1"/>
</dbReference>
<dbReference type="GO" id="GO:0005829">
    <property type="term" value="C:cytosol"/>
    <property type="evidence" value="ECO:0007669"/>
    <property type="project" value="TreeGrafter"/>
</dbReference>
<dbReference type="GO" id="GO:0005634">
    <property type="term" value="C:nucleus"/>
    <property type="evidence" value="ECO:0007669"/>
    <property type="project" value="TreeGrafter"/>
</dbReference>
<dbReference type="EMBL" id="NWUJ01000010">
    <property type="protein sequence ID" value="PFH32780.1"/>
    <property type="molecule type" value="Genomic_DNA"/>
</dbReference>
<dbReference type="InterPro" id="IPR043129">
    <property type="entry name" value="ATPase_NBD"/>
</dbReference>
<evidence type="ECO:0000313" key="4">
    <source>
        <dbReference type="Proteomes" id="UP000224006"/>
    </source>
</evidence>
<evidence type="ECO:0000256" key="2">
    <source>
        <dbReference type="ARBA" id="ARBA00022840"/>
    </source>
</evidence>
<dbReference type="Gene3D" id="1.25.40.10">
    <property type="entry name" value="Tetratricopeptide repeat domain"/>
    <property type="match status" value="1"/>
</dbReference>
<proteinExistence type="predicted"/>
<dbReference type="PANTHER" id="PTHR45639">
    <property type="entry name" value="HSC70CB, ISOFORM G-RELATED"/>
    <property type="match status" value="1"/>
</dbReference>
<dbReference type="SUPFAM" id="SSF48452">
    <property type="entry name" value="TPR-like"/>
    <property type="match status" value="1"/>
</dbReference>
<dbReference type="PANTHER" id="PTHR45639:SF28">
    <property type="entry name" value="HEAT SHOCK PROTEIN-LIKE PROTEIN"/>
    <property type="match status" value="1"/>
</dbReference>